<organism evidence="6 7">
    <name type="scientific">Smittium culicis</name>
    <dbReference type="NCBI Taxonomy" id="133412"/>
    <lineage>
        <taxon>Eukaryota</taxon>
        <taxon>Fungi</taxon>
        <taxon>Fungi incertae sedis</taxon>
        <taxon>Zoopagomycota</taxon>
        <taxon>Kickxellomycotina</taxon>
        <taxon>Harpellomycetes</taxon>
        <taxon>Harpellales</taxon>
        <taxon>Legeriomycetaceae</taxon>
        <taxon>Smittium</taxon>
    </lineage>
</organism>
<evidence type="ECO:0000313" key="6">
    <source>
        <dbReference type="EMBL" id="OMJ20575.1"/>
    </source>
</evidence>
<keyword evidence="3" id="KW-0460">Magnesium</keyword>
<dbReference type="GO" id="GO:0045547">
    <property type="term" value="F:ditrans,polycis-polyprenyl diphosphate synthase [(2E,6E)-farnesyl diphosphate specific] activity"/>
    <property type="evidence" value="ECO:0007669"/>
    <property type="project" value="TreeGrafter"/>
</dbReference>
<dbReference type="PANTHER" id="PTHR10291:SF43">
    <property type="entry name" value="DEHYDRODOLICHYL DIPHOSPHATE SYNTHASE COMPLEX SUBUNIT DHDDS"/>
    <property type="match status" value="1"/>
</dbReference>
<dbReference type="GO" id="GO:0016020">
    <property type="term" value="C:membrane"/>
    <property type="evidence" value="ECO:0007669"/>
    <property type="project" value="TreeGrafter"/>
</dbReference>
<dbReference type="InterPro" id="IPR001441">
    <property type="entry name" value="UPP_synth-like"/>
</dbReference>
<dbReference type="Proteomes" id="UP000187283">
    <property type="component" value="Unassembled WGS sequence"/>
</dbReference>
<dbReference type="EMBL" id="LSSN01001208">
    <property type="protein sequence ID" value="OMJ20575.1"/>
    <property type="molecule type" value="Genomic_DNA"/>
</dbReference>
<sequence length="265" mass="29905">MSTSEFGALAGFKNYLGKAFDEFSISVLKQGPVPKHIGFIMDGNRRFAKARNMAPKEGHFAGFISLKNILEWCLKLGVQAVSVYAFSIDNFNRPKDEVEALMELTKQKVCELSENIDFIENHQLRIRVVGRLELLPTDVKEMMYQVNKKTENNKGPVLNICIPYLSTDEISTAVSKIALKLNKKEIKKNELNEQLIETTLASIADCPSLDLLVRTSGETRLSNFMLWQVSRGALVKFTSVNWPEFSFSTLLGIILDYQLTKLGFV</sequence>
<dbReference type="GO" id="GO:0005783">
    <property type="term" value="C:endoplasmic reticulum"/>
    <property type="evidence" value="ECO:0007669"/>
    <property type="project" value="TreeGrafter"/>
</dbReference>
<dbReference type="STRING" id="133412.A0A1R1Y168"/>
<reference evidence="6 7" key="1">
    <citation type="submission" date="2017-01" db="EMBL/GenBank/DDBJ databases">
        <authorList>
            <person name="Mah S.A."/>
            <person name="Swanson W.J."/>
            <person name="Moy G.W."/>
            <person name="Vacquier V.D."/>
        </authorList>
    </citation>
    <scope>NUCLEOTIDE SEQUENCE [LARGE SCALE GENOMIC DNA]</scope>
    <source>
        <strain evidence="6 7">GSMNP</strain>
    </source>
</reference>
<keyword evidence="2 4" id="KW-0808">Transferase</keyword>
<evidence type="ECO:0000256" key="3">
    <source>
        <dbReference type="ARBA" id="ARBA00022842"/>
    </source>
</evidence>
<keyword evidence="7" id="KW-1185">Reference proteome</keyword>
<dbReference type="AlphaFoldDB" id="A0A1R1Y168"/>
<evidence type="ECO:0000256" key="4">
    <source>
        <dbReference type="RuleBase" id="RU363018"/>
    </source>
</evidence>
<dbReference type="HAMAP" id="MF_01139">
    <property type="entry name" value="ISPT"/>
    <property type="match status" value="1"/>
</dbReference>
<dbReference type="NCBIfam" id="TIGR00055">
    <property type="entry name" value="uppS"/>
    <property type="match status" value="1"/>
</dbReference>
<feature type="coiled-coil region" evidence="5">
    <location>
        <begin position="174"/>
        <end position="201"/>
    </location>
</feature>
<name>A0A1R1Y168_9FUNG</name>
<protein>
    <recommendedName>
        <fullName evidence="4">Alkyl transferase</fullName>
        <ecNumber evidence="4">2.5.1.-</ecNumber>
    </recommendedName>
</protein>
<dbReference type="PANTHER" id="PTHR10291">
    <property type="entry name" value="DEHYDRODOLICHYL DIPHOSPHATE SYNTHASE FAMILY MEMBER"/>
    <property type="match status" value="1"/>
</dbReference>
<dbReference type="CDD" id="cd00475">
    <property type="entry name" value="Cis_IPPS"/>
    <property type="match status" value="1"/>
</dbReference>
<dbReference type="GO" id="GO:0016094">
    <property type="term" value="P:polyprenol biosynthetic process"/>
    <property type="evidence" value="ECO:0007669"/>
    <property type="project" value="TreeGrafter"/>
</dbReference>
<evidence type="ECO:0000256" key="5">
    <source>
        <dbReference type="SAM" id="Coils"/>
    </source>
</evidence>
<dbReference type="GO" id="GO:1904423">
    <property type="term" value="C:dehydrodolichyl diphosphate synthase complex"/>
    <property type="evidence" value="ECO:0007669"/>
    <property type="project" value="TreeGrafter"/>
</dbReference>
<evidence type="ECO:0000256" key="1">
    <source>
        <dbReference type="ARBA" id="ARBA00005432"/>
    </source>
</evidence>
<dbReference type="FunFam" id="3.40.1180.10:FF:000005">
    <property type="entry name" value="Alkyl transferase"/>
    <property type="match status" value="1"/>
</dbReference>
<gene>
    <name evidence="6" type="ORF">AYI70_g4022</name>
</gene>
<dbReference type="PROSITE" id="PS01066">
    <property type="entry name" value="UPP_SYNTHASE"/>
    <property type="match status" value="1"/>
</dbReference>
<dbReference type="GO" id="GO:0005811">
    <property type="term" value="C:lipid droplet"/>
    <property type="evidence" value="ECO:0007669"/>
    <property type="project" value="TreeGrafter"/>
</dbReference>
<evidence type="ECO:0000256" key="2">
    <source>
        <dbReference type="ARBA" id="ARBA00022679"/>
    </source>
</evidence>
<dbReference type="OrthoDB" id="4173905at2759"/>
<dbReference type="EC" id="2.5.1.-" evidence="4"/>
<dbReference type="SUPFAM" id="SSF64005">
    <property type="entry name" value="Undecaprenyl diphosphate synthase"/>
    <property type="match status" value="1"/>
</dbReference>
<evidence type="ECO:0000313" key="7">
    <source>
        <dbReference type="Proteomes" id="UP000187283"/>
    </source>
</evidence>
<dbReference type="InterPro" id="IPR036424">
    <property type="entry name" value="UPP_synth-like_sf"/>
</dbReference>
<comment type="caution">
    <text evidence="6">The sequence shown here is derived from an EMBL/GenBank/DDBJ whole genome shotgun (WGS) entry which is preliminary data.</text>
</comment>
<accession>A0A1R1Y168</accession>
<dbReference type="Pfam" id="PF01255">
    <property type="entry name" value="Prenyltransf"/>
    <property type="match status" value="1"/>
</dbReference>
<dbReference type="InterPro" id="IPR018520">
    <property type="entry name" value="UPP_synth-like_CS"/>
</dbReference>
<keyword evidence="5" id="KW-0175">Coiled coil</keyword>
<comment type="similarity">
    <text evidence="1 4">Belongs to the UPP synthase family.</text>
</comment>
<dbReference type="Gene3D" id="3.40.1180.10">
    <property type="entry name" value="Decaprenyl diphosphate synthase-like"/>
    <property type="match status" value="1"/>
</dbReference>
<proteinExistence type="inferred from homology"/>